<dbReference type="GO" id="GO:0000155">
    <property type="term" value="F:phosphorelay sensor kinase activity"/>
    <property type="evidence" value="ECO:0007669"/>
    <property type="project" value="InterPro"/>
</dbReference>
<dbReference type="Gene3D" id="3.40.50.300">
    <property type="entry name" value="P-loop containing nucleotide triphosphate hydrolases"/>
    <property type="match status" value="1"/>
</dbReference>
<evidence type="ECO:0000256" key="1">
    <source>
        <dbReference type="ARBA" id="ARBA00022679"/>
    </source>
</evidence>
<dbReference type="SUPFAM" id="SSF52402">
    <property type="entry name" value="Adenine nucleotide alpha hydrolases-like"/>
    <property type="match status" value="1"/>
</dbReference>
<evidence type="ECO:0000256" key="3">
    <source>
        <dbReference type="ARBA" id="ARBA00023012"/>
    </source>
</evidence>
<feature type="region of interest" description="Disordered" evidence="4">
    <location>
        <begin position="424"/>
        <end position="450"/>
    </location>
</feature>
<dbReference type="PANTHER" id="PTHR45569">
    <property type="entry name" value="SENSOR PROTEIN KDPD"/>
    <property type="match status" value="1"/>
</dbReference>
<name>A0A941IJH6_9ACTN</name>
<dbReference type="InterPro" id="IPR027417">
    <property type="entry name" value="P-loop_NTPase"/>
</dbReference>
<dbReference type="InterPro" id="IPR052023">
    <property type="entry name" value="Histidine_kinase_KdpD"/>
</dbReference>
<organism evidence="6 7">
    <name type="scientific">Actinospica acidithermotolerans</name>
    <dbReference type="NCBI Taxonomy" id="2828514"/>
    <lineage>
        <taxon>Bacteria</taxon>
        <taxon>Bacillati</taxon>
        <taxon>Actinomycetota</taxon>
        <taxon>Actinomycetes</taxon>
        <taxon>Catenulisporales</taxon>
        <taxon>Actinospicaceae</taxon>
        <taxon>Actinospica</taxon>
    </lineage>
</organism>
<keyword evidence="2" id="KW-0418">Kinase</keyword>
<sequence>MAKRGSLRIYLGAAPGVGKTYAMLAEGQRRRARGTDVVIGLVEPHGRPLTAAMAEGLEAVPRRQVSHRGVVFEDLDVAAVLARAPQVALVDELAHPNLDGSGHPKRWQDVDDLLAAGIDVVTTLNIQHLESLGEVVSQIIGVPQRETIPDAVVRRADQIELVDMTAEALRRRMVHGNIYPPDRIDAALTHYFRPGNLTALRELALLWMADRTEEGLRAYRAAHDIVAPWETRERVVVGLAGRVEEEPLVRRAARIAERMPGAELLAVHVRAQDGLSEADQEALGKLFALVESLGGSVHRVTGDDTAEALVQFARAHQATQLVLGYTASTHRFPLRTRLTTRVLRRNEGIDVNLVNDRGGGSGPERRLPRAARRRAVLAEAELIRALSVSVLDGHEDLPSLLEQVRRSCDLRAVSLLEPLPEHPGEWSVVGSAGEHAPETPAGADATATPDGSVTLAARGRITDPAVREAFAGAAERIRSMRVHAAERGARREERRHSVRATLATVQLVLVHELAPRLHTVRADLTSGEPAEIKNAAHTLDALTRRVEELIDLCRVDTGGLELQLRPVELDEVVEAALEDLGPGGRGLVIDLPEDLPDAVADADSLSRALTVLAADALRRSDSDRPPVLSGRSSDGRVQLDLTVRQSARQGPEPGADEDGTPRTALAQEHDLAVRLARGLIDAMAGTLDLKRTDGADRYSAVIDLPAARRG</sequence>
<evidence type="ECO:0000313" key="6">
    <source>
        <dbReference type="EMBL" id="MBR7827877.1"/>
    </source>
</evidence>
<feature type="domain" description="Histidine kinase" evidence="5">
    <location>
        <begin position="508"/>
        <end position="708"/>
    </location>
</feature>
<dbReference type="Proteomes" id="UP000676325">
    <property type="component" value="Unassembled WGS sequence"/>
</dbReference>
<dbReference type="AlphaFoldDB" id="A0A941IJH6"/>
<gene>
    <name evidence="6" type="ORF">KDK95_16280</name>
</gene>
<dbReference type="InterPro" id="IPR005467">
    <property type="entry name" value="His_kinase_dom"/>
</dbReference>
<proteinExistence type="predicted"/>
<dbReference type="Gene3D" id="3.30.565.10">
    <property type="entry name" value="Histidine kinase-like ATPase, C-terminal domain"/>
    <property type="match status" value="1"/>
</dbReference>
<keyword evidence="7" id="KW-1185">Reference proteome</keyword>
<feature type="region of interest" description="Disordered" evidence="4">
    <location>
        <begin position="621"/>
        <end position="662"/>
    </location>
</feature>
<dbReference type="Pfam" id="PF02702">
    <property type="entry name" value="KdpD"/>
    <property type="match status" value="1"/>
</dbReference>
<evidence type="ECO:0000256" key="2">
    <source>
        <dbReference type="ARBA" id="ARBA00022777"/>
    </source>
</evidence>
<dbReference type="Gene3D" id="3.40.50.620">
    <property type="entry name" value="HUPs"/>
    <property type="match status" value="1"/>
</dbReference>
<dbReference type="GO" id="GO:0005886">
    <property type="term" value="C:plasma membrane"/>
    <property type="evidence" value="ECO:0007669"/>
    <property type="project" value="TreeGrafter"/>
</dbReference>
<feature type="compositionally biased region" description="Low complexity" evidence="4">
    <location>
        <begin position="438"/>
        <end position="450"/>
    </location>
</feature>
<keyword evidence="1" id="KW-0808">Transferase</keyword>
<dbReference type="EMBL" id="JAGSOH010000043">
    <property type="protein sequence ID" value="MBR7827877.1"/>
    <property type="molecule type" value="Genomic_DNA"/>
</dbReference>
<dbReference type="PROSITE" id="PS50109">
    <property type="entry name" value="HIS_KIN"/>
    <property type="match status" value="1"/>
</dbReference>
<dbReference type="GO" id="GO:0005737">
    <property type="term" value="C:cytoplasm"/>
    <property type="evidence" value="ECO:0007669"/>
    <property type="project" value="UniProtKB-ARBA"/>
</dbReference>
<evidence type="ECO:0000256" key="4">
    <source>
        <dbReference type="SAM" id="MobiDB-lite"/>
    </source>
</evidence>
<evidence type="ECO:0000259" key="5">
    <source>
        <dbReference type="PROSITE" id="PS50109"/>
    </source>
</evidence>
<dbReference type="InterPro" id="IPR036890">
    <property type="entry name" value="HATPase_C_sf"/>
</dbReference>
<dbReference type="PANTHER" id="PTHR45569:SF1">
    <property type="entry name" value="SENSOR PROTEIN KDPD"/>
    <property type="match status" value="1"/>
</dbReference>
<reference evidence="6" key="1">
    <citation type="submission" date="2021-04" db="EMBL/GenBank/DDBJ databases">
        <title>Genome based classification of Actinospica acidithermotolerans sp. nov., an actinobacterium isolated from an Indonesian hot spring.</title>
        <authorList>
            <person name="Kusuma A.B."/>
            <person name="Putra K.E."/>
            <person name="Nafisah S."/>
            <person name="Loh J."/>
            <person name="Nouioui I."/>
            <person name="Goodfellow M."/>
        </authorList>
    </citation>
    <scope>NUCLEOTIDE SEQUENCE</scope>
    <source>
        <strain evidence="6">MGRD01-02</strain>
    </source>
</reference>
<dbReference type="InterPro" id="IPR003852">
    <property type="entry name" value="Sig_transdc_His_kinase_KdpD_N"/>
</dbReference>
<comment type="caution">
    <text evidence="6">The sequence shown here is derived from an EMBL/GenBank/DDBJ whole genome shotgun (WGS) entry which is preliminary data.</text>
</comment>
<dbReference type="InterPro" id="IPR014729">
    <property type="entry name" value="Rossmann-like_a/b/a_fold"/>
</dbReference>
<dbReference type="FunFam" id="3.40.50.300:FF:000483">
    <property type="entry name" value="Sensor histidine kinase KdpD"/>
    <property type="match status" value="1"/>
</dbReference>
<accession>A0A941IJH6</accession>
<evidence type="ECO:0000313" key="7">
    <source>
        <dbReference type="Proteomes" id="UP000676325"/>
    </source>
</evidence>
<protein>
    <recommendedName>
        <fullName evidence="5">Histidine kinase domain-containing protein</fullName>
    </recommendedName>
</protein>
<keyword evidence="3" id="KW-0902">Two-component regulatory system</keyword>